<evidence type="ECO:0000313" key="3">
    <source>
        <dbReference type="Proteomes" id="UP000501451"/>
    </source>
</evidence>
<feature type="domain" description="CarD-like/TRCF RNAP-interacting" evidence="1">
    <location>
        <begin position="1"/>
        <end position="113"/>
    </location>
</feature>
<dbReference type="KEGG" id="jar:G7057_07375"/>
<evidence type="ECO:0000259" key="1">
    <source>
        <dbReference type="SMART" id="SM01058"/>
    </source>
</evidence>
<dbReference type="EMBL" id="CP049740">
    <property type="protein sequence ID" value="QII82269.1"/>
    <property type="molecule type" value="Genomic_DNA"/>
</dbReference>
<dbReference type="InterPro" id="IPR036101">
    <property type="entry name" value="CarD-like/TRCF_RID_sf"/>
</dbReference>
<protein>
    <recommendedName>
        <fullName evidence="1">CarD-like/TRCF RNAP-interacting domain-containing protein</fullName>
    </recommendedName>
</protein>
<name>A0A6G7KAH4_9LACT</name>
<reference evidence="2 3" key="1">
    <citation type="journal article" date="2017" name="Int. J. Syst. Evol. Microbiol.">
        <title>Jeotgalibaca porci sp. nov. and Jeotgalibaca arthritidis sp. nov., isolated from pigs, and emended description of the genus Jeotgalibaca.</title>
        <authorList>
            <person name="Zamora L."/>
            <person name="Perez-Sancho M."/>
            <person name="Dominguez L."/>
            <person name="Fernandez-Garayzabal J.F."/>
            <person name="Vela A.I."/>
        </authorList>
    </citation>
    <scope>NUCLEOTIDE SEQUENCE [LARGE SCALE GENOMIC DNA]</scope>
    <source>
        <strain evidence="2 3">CECT 9157</strain>
    </source>
</reference>
<dbReference type="AlphaFoldDB" id="A0A6G7KAH4"/>
<gene>
    <name evidence="2" type="ORF">G7057_07375</name>
</gene>
<dbReference type="Gene3D" id="2.40.10.170">
    <property type="match status" value="1"/>
</dbReference>
<dbReference type="InterPro" id="IPR003711">
    <property type="entry name" value="CarD-like/TRCF_RID"/>
</dbReference>
<keyword evidence="3" id="KW-1185">Reference proteome</keyword>
<dbReference type="Gene3D" id="1.20.58.1290">
    <property type="entry name" value="CarD-like, C-terminal domain"/>
    <property type="match status" value="1"/>
</dbReference>
<accession>A0A6G7KAH4</accession>
<dbReference type="SUPFAM" id="SSF141259">
    <property type="entry name" value="CarD-like"/>
    <property type="match status" value="1"/>
</dbReference>
<dbReference type="Pfam" id="PF02559">
    <property type="entry name" value="CarD_TRCF_RID"/>
    <property type="match status" value="1"/>
</dbReference>
<dbReference type="InterPro" id="IPR042215">
    <property type="entry name" value="CarD-like_C"/>
</dbReference>
<sequence>MYQVEDYVVYGNEGVCQITAIEALDLTGMNEKKIYYVLQPVYRSGTVYTPVDTKVSMRPVITKEAAERLISEIPTIQAETDGPTNATFLKNKYTEMLLANDCSELIQIIKTVTTKEDIAEKKNKKIGQTDKYYLRKAEDLLYSEFSIALDMPTNQVHTYIKEKIEA</sequence>
<evidence type="ECO:0000313" key="2">
    <source>
        <dbReference type="EMBL" id="QII82269.1"/>
    </source>
</evidence>
<dbReference type="SMART" id="SM01058">
    <property type="entry name" value="CarD_TRCF"/>
    <property type="match status" value="1"/>
</dbReference>
<proteinExistence type="predicted"/>
<dbReference type="Proteomes" id="UP000501451">
    <property type="component" value="Chromosome"/>
</dbReference>
<organism evidence="2 3">
    <name type="scientific">Jeotgalibaca arthritidis</name>
    <dbReference type="NCBI Taxonomy" id="1868794"/>
    <lineage>
        <taxon>Bacteria</taxon>
        <taxon>Bacillati</taxon>
        <taxon>Bacillota</taxon>
        <taxon>Bacilli</taxon>
        <taxon>Lactobacillales</taxon>
        <taxon>Carnobacteriaceae</taxon>
        <taxon>Jeotgalibaca</taxon>
    </lineage>
</organism>